<protein>
    <submittedName>
        <fullName evidence="1">Uncharacterized protein</fullName>
    </submittedName>
</protein>
<dbReference type="EMBL" id="LAZR01023558">
    <property type="protein sequence ID" value="KKL78106.1"/>
    <property type="molecule type" value="Genomic_DNA"/>
</dbReference>
<evidence type="ECO:0000313" key="1">
    <source>
        <dbReference type="EMBL" id="KKL78106.1"/>
    </source>
</evidence>
<gene>
    <name evidence="1" type="ORF">LCGC14_2028150</name>
</gene>
<organism evidence="1">
    <name type="scientific">marine sediment metagenome</name>
    <dbReference type="NCBI Taxonomy" id="412755"/>
    <lineage>
        <taxon>unclassified sequences</taxon>
        <taxon>metagenomes</taxon>
        <taxon>ecological metagenomes</taxon>
    </lineage>
</organism>
<name>A0A0F9FI01_9ZZZZ</name>
<reference evidence="1" key="1">
    <citation type="journal article" date="2015" name="Nature">
        <title>Complex archaea that bridge the gap between prokaryotes and eukaryotes.</title>
        <authorList>
            <person name="Spang A."/>
            <person name="Saw J.H."/>
            <person name="Jorgensen S.L."/>
            <person name="Zaremba-Niedzwiedzka K."/>
            <person name="Martijn J."/>
            <person name="Lind A.E."/>
            <person name="van Eijk R."/>
            <person name="Schleper C."/>
            <person name="Guy L."/>
            <person name="Ettema T.J."/>
        </authorList>
    </citation>
    <scope>NUCLEOTIDE SEQUENCE</scope>
</reference>
<sequence length="63" mass="7479">MYAINNDRYFTDGRLRNAYQGGDLVLFPGWRPNGKDNTVRMPGWWDTSDNMWYEDKFTVSTHT</sequence>
<comment type="caution">
    <text evidence="1">The sequence shown here is derived from an EMBL/GenBank/DDBJ whole genome shotgun (WGS) entry which is preliminary data.</text>
</comment>
<dbReference type="AlphaFoldDB" id="A0A0F9FI01"/>
<accession>A0A0F9FI01</accession>
<proteinExistence type="predicted"/>
<feature type="non-terminal residue" evidence="1">
    <location>
        <position position="63"/>
    </location>
</feature>